<evidence type="ECO:0000256" key="8">
    <source>
        <dbReference type="ARBA" id="ARBA00022840"/>
    </source>
</evidence>
<dbReference type="GO" id="GO:0004637">
    <property type="term" value="F:phosphoribosylamine-glycine ligase activity"/>
    <property type="evidence" value="ECO:0007669"/>
    <property type="project" value="UniProtKB-UniRule"/>
</dbReference>
<comment type="pathway">
    <text evidence="2 13">Purine metabolism; IMP biosynthesis via de novo pathway; N(1)-(5-phospho-D-ribosyl)glycinamide from 5-phospho-alpha-D-ribose 1-diphosphate: step 2/2.</text>
</comment>
<dbReference type="InterPro" id="IPR020560">
    <property type="entry name" value="PRibGlycinamide_synth_C-dom"/>
</dbReference>
<dbReference type="HAMAP" id="MF_00138">
    <property type="entry name" value="GARS"/>
    <property type="match status" value="1"/>
</dbReference>
<keyword evidence="15" id="KW-1185">Reference proteome</keyword>
<organism evidence="14 15">
    <name type="scientific">Clostridium cadaveris</name>
    <dbReference type="NCBI Taxonomy" id="1529"/>
    <lineage>
        <taxon>Bacteria</taxon>
        <taxon>Bacillati</taxon>
        <taxon>Bacillota</taxon>
        <taxon>Clostridia</taxon>
        <taxon>Eubacteriales</taxon>
        <taxon>Clostridiaceae</taxon>
        <taxon>Clostridium</taxon>
    </lineage>
</organism>
<dbReference type="SUPFAM" id="SSF51246">
    <property type="entry name" value="Rudiment single hybrid motif"/>
    <property type="match status" value="1"/>
</dbReference>
<dbReference type="PANTHER" id="PTHR43472:SF1">
    <property type="entry name" value="PHOSPHORIBOSYLAMINE--GLYCINE LIGASE, CHLOROPLASTIC"/>
    <property type="match status" value="1"/>
</dbReference>
<dbReference type="NCBIfam" id="TIGR00877">
    <property type="entry name" value="purD"/>
    <property type="match status" value="1"/>
</dbReference>
<evidence type="ECO:0000256" key="11">
    <source>
        <dbReference type="ARBA" id="ARBA00042242"/>
    </source>
</evidence>
<evidence type="ECO:0000256" key="13">
    <source>
        <dbReference type="HAMAP-Rule" id="MF_00138"/>
    </source>
</evidence>
<dbReference type="GO" id="GO:0005524">
    <property type="term" value="F:ATP binding"/>
    <property type="evidence" value="ECO:0007669"/>
    <property type="project" value="UniProtKB-UniRule"/>
</dbReference>
<dbReference type="PANTHER" id="PTHR43472">
    <property type="entry name" value="PHOSPHORIBOSYLAMINE--GLYCINE LIGASE"/>
    <property type="match status" value="1"/>
</dbReference>
<dbReference type="FunFam" id="3.40.50.20:FF:000006">
    <property type="entry name" value="Phosphoribosylamine--glycine ligase, chloroplastic"/>
    <property type="match status" value="1"/>
</dbReference>
<name>A0A1I2J2K0_9CLOT</name>
<keyword evidence="9" id="KW-0464">Manganese</keyword>
<evidence type="ECO:0000256" key="3">
    <source>
        <dbReference type="ARBA" id="ARBA00013255"/>
    </source>
</evidence>
<evidence type="ECO:0000313" key="14">
    <source>
        <dbReference type="EMBL" id="SFF48659.1"/>
    </source>
</evidence>
<dbReference type="eggNOG" id="COG0151">
    <property type="taxonomic scope" value="Bacteria"/>
</dbReference>
<keyword evidence="7 13" id="KW-0658">Purine biosynthesis</keyword>
<dbReference type="InterPro" id="IPR011054">
    <property type="entry name" value="Rudment_hybrid_motif"/>
</dbReference>
<dbReference type="SMART" id="SM01210">
    <property type="entry name" value="GARS_C"/>
    <property type="match status" value="1"/>
</dbReference>
<dbReference type="Gene3D" id="3.90.600.10">
    <property type="entry name" value="Phosphoribosylglycinamide synthetase, C-terminal domain"/>
    <property type="match status" value="1"/>
</dbReference>
<dbReference type="Pfam" id="PF01071">
    <property type="entry name" value="GARS_A"/>
    <property type="match status" value="1"/>
</dbReference>
<dbReference type="Gene3D" id="3.30.1490.20">
    <property type="entry name" value="ATP-grasp fold, A domain"/>
    <property type="match status" value="1"/>
</dbReference>
<keyword evidence="6" id="KW-0547">Nucleotide-binding</keyword>
<dbReference type="InterPro" id="IPR037123">
    <property type="entry name" value="PRibGlycinamide_synth_C_sf"/>
</dbReference>
<dbReference type="GO" id="GO:0006189">
    <property type="term" value="P:'de novo' IMP biosynthetic process"/>
    <property type="evidence" value="ECO:0007669"/>
    <property type="project" value="UniProtKB-UniRule"/>
</dbReference>
<dbReference type="SUPFAM" id="SSF52440">
    <property type="entry name" value="PreATP-grasp domain"/>
    <property type="match status" value="1"/>
</dbReference>
<dbReference type="PROSITE" id="PS50975">
    <property type="entry name" value="ATP_GRASP"/>
    <property type="match status" value="1"/>
</dbReference>
<keyword evidence="5" id="KW-0479">Metal-binding</keyword>
<comment type="catalytic activity">
    <reaction evidence="13">
        <text>5-phospho-beta-D-ribosylamine + glycine + ATP = N(1)-(5-phospho-beta-D-ribosyl)glycinamide + ADP + phosphate + H(+)</text>
        <dbReference type="Rhea" id="RHEA:17453"/>
        <dbReference type="ChEBI" id="CHEBI:15378"/>
        <dbReference type="ChEBI" id="CHEBI:30616"/>
        <dbReference type="ChEBI" id="CHEBI:43474"/>
        <dbReference type="ChEBI" id="CHEBI:57305"/>
        <dbReference type="ChEBI" id="CHEBI:58681"/>
        <dbReference type="ChEBI" id="CHEBI:143788"/>
        <dbReference type="ChEBI" id="CHEBI:456216"/>
        <dbReference type="EC" id="6.3.4.13"/>
    </reaction>
</comment>
<accession>A0A1I2J2K0</accession>
<dbReference type="SMART" id="SM01209">
    <property type="entry name" value="GARS_A"/>
    <property type="match status" value="1"/>
</dbReference>
<evidence type="ECO:0000313" key="15">
    <source>
        <dbReference type="Proteomes" id="UP000182135"/>
    </source>
</evidence>
<dbReference type="InterPro" id="IPR000115">
    <property type="entry name" value="PRibGlycinamide_synth"/>
</dbReference>
<dbReference type="InterPro" id="IPR016185">
    <property type="entry name" value="PreATP-grasp_dom_sf"/>
</dbReference>
<dbReference type="Pfam" id="PF02843">
    <property type="entry name" value="GARS_C"/>
    <property type="match status" value="1"/>
</dbReference>
<keyword evidence="8" id="KW-0067">ATP-binding</keyword>
<comment type="similarity">
    <text evidence="10 13">Belongs to the GARS family.</text>
</comment>
<dbReference type="Gene3D" id="3.30.470.20">
    <property type="entry name" value="ATP-grasp fold, B domain"/>
    <property type="match status" value="1"/>
</dbReference>
<keyword evidence="4 13" id="KW-0436">Ligase</keyword>
<dbReference type="InterPro" id="IPR020562">
    <property type="entry name" value="PRibGlycinamide_synth_N"/>
</dbReference>
<evidence type="ECO:0000256" key="4">
    <source>
        <dbReference type="ARBA" id="ARBA00022598"/>
    </source>
</evidence>
<protein>
    <recommendedName>
        <fullName evidence="3 13">Phosphoribosylamine--glycine ligase</fullName>
        <ecNumber evidence="3 13">6.3.4.13</ecNumber>
    </recommendedName>
    <alternativeName>
        <fullName evidence="13">GARS</fullName>
    </alternativeName>
    <alternativeName>
        <fullName evidence="11 13">Glycinamide ribonucleotide synthetase</fullName>
    </alternativeName>
    <alternativeName>
        <fullName evidence="12 13">Phosphoribosylglycinamide synthetase</fullName>
    </alternativeName>
</protein>
<dbReference type="InterPro" id="IPR020561">
    <property type="entry name" value="PRibGlycinamid_synth_ATP-grasp"/>
</dbReference>
<reference evidence="14 15" key="1">
    <citation type="submission" date="2016-10" db="EMBL/GenBank/DDBJ databases">
        <authorList>
            <person name="de Groot N.N."/>
        </authorList>
    </citation>
    <scope>NUCLEOTIDE SEQUENCE [LARGE SCALE GENOMIC DNA]</scope>
    <source>
        <strain evidence="14 15">NLAE-zl-G419</strain>
    </source>
</reference>
<dbReference type="OrthoDB" id="9807240at2"/>
<comment type="cofactor">
    <cofactor evidence="1">
        <name>Mn(2+)</name>
        <dbReference type="ChEBI" id="CHEBI:29035"/>
    </cofactor>
</comment>
<dbReference type="GO" id="GO:0046872">
    <property type="term" value="F:metal ion binding"/>
    <property type="evidence" value="ECO:0007669"/>
    <property type="project" value="UniProtKB-KW"/>
</dbReference>
<proteinExistence type="inferred from homology"/>
<evidence type="ECO:0000256" key="2">
    <source>
        <dbReference type="ARBA" id="ARBA00005174"/>
    </source>
</evidence>
<dbReference type="Proteomes" id="UP000182135">
    <property type="component" value="Unassembled WGS sequence"/>
</dbReference>
<dbReference type="EC" id="6.3.4.13" evidence="3 13"/>
<dbReference type="GeneID" id="90544922"/>
<evidence type="ECO:0000256" key="12">
    <source>
        <dbReference type="ARBA" id="ARBA00042864"/>
    </source>
</evidence>
<evidence type="ECO:0000256" key="6">
    <source>
        <dbReference type="ARBA" id="ARBA00022741"/>
    </source>
</evidence>
<evidence type="ECO:0000256" key="9">
    <source>
        <dbReference type="ARBA" id="ARBA00023211"/>
    </source>
</evidence>
<dbReference type="EMBL" id="FOOE01000001">
    <property type="protein sequence ID" value="SFF48659.1"/>
    <property type="molecule type" value="Genomic_DNA"/>
</dbReference>
<evidence type="ECO:0000256" key="5">
    <source>
        <dbReference type="ARBA" id="ARBA00022723"/>
    </source>
</evidence>
<dbReference type="Gene3D" id="3.40.50.20">
    <property type="match status" value="1"/>
</dbReference>
<evidence type="ECO:0000256" key="7">
    <source>
        <dbReference type="ARBA" id="ARBA00022755"/>
    </source>
</evidence>
<dbReference type="SUPFAM" id="SSF56059">
    <property type="entry name" value="Glutathione synthetase ATP-binding domain-like"/>
    <property type="match status" value="1"/>
</dbReference>
<dbReference type="STRING" id="1529.SAMN04487885_10136"/>
<gene>
    <name evidence="13" type="primary">purD</name>
    <name evidence="14" type="ORF">SAMN04487885_10136</name>
</gene>
<evidence type="ECO:0000256" key="1">
    <source>
        <dbReference type="ARBA" id="ARBA00001936"/>
    </source>
</evidence>
<dbReference type="UniPathway" id="UPA00074">
    <property type="reaction ID" value="UER00125"/>
</dbReference>
<dbReference type="Pfam" id="PF02844">
    <property type="entry name" value="GARS_N"/>
    <property type="match status" value="1"/>
</dbReference>
<evidence type="ECO:0000256" key="10">
    <source>
        <dbReference type="ARBA" id="ARBA00038345"/>
    </source>
</evidence>
<dbReference type="AlphaFoldDB" id="A0A1I2J2K0"/>
<dbReference type="InterPro" id="IPR011761">
    <property type="entry name" value="ATP-grasp"/>
</dbReference>
<dbReference type="RefSeq" id="WP_027638257.1">
    <property type="nucleotide sequence ID" value="NZ_BAAACD010000029.1"/>
</dbReference>
<sequence length="416" mass="45825">MNLLLIGSGGREHAIAWKLAQNPKVNTIYCAPGNGGTSRENKCKNVNITEMDELVKFAKENSIDLTVVGPEEPLTKGIVNIFKENGLRIFGPSKEGAILEGSKAFSKEFMKKYGVKTAEYEVFSDENKALEYIDGREFPLVIKADGLAAGKGVIICNTLEEGRAAIEELMTSDNFKEAGKTIVVEEFLEGVEASILSITDGETIIPFISAKDHKQILDDNKGPNTGGMGVICPNPYVNDDIMKIFEKDIMNPTLNGIKKEKMDFVGIIFFGLMITKRGVYLLEYNVRMGDPETQGVLSLMKSDLLELIEKALEKDLKNAEVQWENKSACVVIGASLGYPGSYEKNKEISIGDIGESKVFMAGVKDEGNRLLTSGGRVLALVSKAETLDLARKMCYNNIQNVKFENIYYRRDIGIAK</sequence>
<dbReference type="GO" id="GO:0009113">
    <property type="term" value="P:purine nucleobase biosynthetic process"/>
    <property type="evidence" value="ECO:0007669"/>
    <property type="project" value="InterPro"/>
</dbReference>
<dbReference type="InterPro" id="IPR013815">
    <property type="entry name" value="ATP_grasp_subdomain_1"/>
</dbReference>